<feature type="domain" description="OmpR/PhoB-type" evidence="9">
    <location>
        <begin position="119"/>
        <end position="221"/>
    </location>
</feature>
<keyword evidence="4 7" id="KW-0238">DNA-binding</keyword>
<dbReference type="SUPFAM" id="SSF46894">
    <property type="entry name" value="C-terminal effector domain of the bipartite response regulators"/>
    <property type="match status" value="1"/>
</dbReference>
<evidence type="ECO:0000256" key="7">
    <source>
        <dbReference type="PROSITE-ProRule" id="PRU01091"/>
    </source>
</evidence>
<dbReference type="Gene3D" id="3.40.50.2300">
    <property type="match status" value="1"/>
</dbReference>
<protein>
    <submittedName>
        <fullName evidence="10">Two-component response regulator</fullName>
    </submittedName>
</protein>
<keyword evidence="5" id="KW-0804">Transcription</keyword>
<name>H1FY48_SULGG</name>
<dbReference type="eggNOG" id="COG0745">
    <property type="taxonomic scope" value="Bacteria"/>
</dbReference>
<evidence type="ECO:0000313" key="11">
    <source>
        <dbReference type="Proteomes" id="UP000006431"/>
    </source>
</evidence>
<keyword evidence="2" id="KW-0902">Two-component regulatory system</keyword>
<feature type="DNA-binding region" description="OmpR/PhoB-type" evidence="7">
    <location>
        <begin position="119"/>
        <end position="221"/>
    </location>
</feature>
<keyword evidence="1 6" id="KW-0597">Phosphoprotein</keyword>
<dbReference type="InterPro" id="IPR001867">
    <property type="entry name" value="OmpR/PhoB-type_DNA-bd"/>
</dbReference>
<dbReference type="PANTHER" id="PTHR48111:SF22">
    <property type="entry name" value="REGULATOR OF RPOS"/>
    <property type="match status" value="1"/>
</dbReference>
<dbReference type="OrthoDB" id="165980at2"/>
<keyword evidence="3" id="KW-0805">Transcription regulation</keyword>
<evidence type="ECO:0000259" key="9">
    <source>
        <dbReference type="PROSITE" id="PS51755"/>
    </source>
</evidence>
<dbReference type="Proteomes" id="UP000006431">
    <property type="component" value="Unassembled WGS sequence"/>
</dbReference>
<reference evidence="10 11" key="1">
    <citation type="journal article" date="2012" name="Proc. Natl. Acad. Sci. U.S.A.">
        <title>Genome and physiology of a model Epsilonproteobacterium responsible for sulfide detoxification in marine oxygen depletion zones.</title>
        <authorList>
            <person name="Grote J."/>
            <person name="Schott T."/>
            <person name="Bruckner C.G."/>
            <person name="Glockner F.O."/>
            <person name="Jost G."/>
            <person name="Teeling H."/>
            <person name="Labrenz M."/>
            <person name="Jurgens K."/>
        </authorList>
    </citation>
    <scope>NUCLEOTIDE SEQUENCE [LARGE SCALE GENOMIC DNA]</scope>
    <source>
        <strain evidence="10 11">GD1</strain>
    </source>
</reference>
<evidence type="ECO:0000313" key="10">
    <source>
        <dbReference type="EMBL" id="EHP30744.1"/>
    </source>
</evidence>
<feature type="modified residue" description="4-aspartylphosphate" evidence="6">
    <location>
        <position position="52"/>
    </location>
</feature>
<dbReference type="Pfam" id="PF00072">
    <property type="entry name" value="Response_reg"/>
    <property type="match status" value="1"/>
</dbReference>
<dbReference type="InterPro" id="IPR036388">
    <property type="entry name" value="WH-like_DNA-bd_sf"/>
</dbReference>
<dbReference type="STRING" id="929558.SMGD1_2221"/>
<dbReference type="GO" id="GO:0005829">
    <property type="term" value="C:cytosol"/>
    <property type="evidence" value="ECO:0007669"/>
    <property type="project" value="TreeGrafter"/>
</dbReference>
<evidence type="ECO:0000256" key="5">
    <source>
        <dbReference type="ARBA" id="ARBA00023163"/>
    </source>
</evidence>
<dbReference type="CDD" id="cd00383">
    <property type="entry name" value="trans_reg_C"/>
    <property type="match status" value="1"/>
</dbReference>
<dbReference type="EMBL" id="AFRZ01000001">
    <property type="protein sequence ID" value="EHP30744.1"/>
    <property type="molecule type" value="Genomic_DNA"/>
</dbReference>
<comment type="caution">
    <text evidence="10">The sequence shown here is derived from an EMBL/GenBank/DDBJ whole genome shotgun (WGS) entry which is preliminary data.</text>
</comment>
<dbReference type="InterPro" id="IPR016032">
    <property type="entry name" value="Sig_transdc_resp-reg_C-effctor"/>
</dbReference>
<dbReference type="GO" id="GO:0000976">
    <property type="term" value="F:transcription cis-regulatory region binding"/>
    <property type="evidence" value="ECO:0007669"/>
    <property type="project" value="TreeGrafter"/>
</dbReference>
<dbReference type="GO" id="GO:0032993">
    <property type="term" value="C:protein-DNA complex"/>
    <property type="evidence" value="ECO:0007669"/>
    <property type="project" value="TreeGrafter"/>
</dbReference>
<evidence type="ECO:0000256" key="3">
    <source>
        <dbReference type="ARBA" id="ARBA00023015"/>
    </source>
</evidence>
<dbReference type="AlphaFoldDB" id="H1FY48"/>
<dbReference type="PROSITE" id="PS50110">
    <property type="entry name" value="RESPONSE_REGULATORY"/>
    <property type="match status" value="1"/>
</dbReference>
<dbReference type="HOGENOM" id="CLU_000445_30_4_7"/>
<dbReference type="InterPro" id="IPR039420">
    <property type="entry name" value="WalR-like"/>
</dbReference>
<dbReference type="PROSITE" id="PS51755">
    <property type="entry name" value="OMPR_PHOB"/>
    <property type="match status" value="1"/>
</dbReference>
<dbReference type="GO" id="GO:0000156">
    <property type="term" value="F:phosphorelay response regulator activity"/>
    <property type="evidence" value="ECO:0007669"/>
    <property type="project" value="TreeGrafter"/>
</dbReference>
<dbReference type="Pfam" id="PF00486">
    <property type="entry name" value="Trans_reg_C"/>
    <property type="match status" value="1"/>
</dbReference>
<evidence type="ECO:0000256" key="4">
    <source>
        <dbReference type="ARBA" id="ARBA00023125"/>
    </source>
</evidence>
<feature type="domain" description="Response regulatory" evidence="8">
    <location>
        <begin position="3"/>
        <end position="116"/>
    </location>
</feature>
<sequence>MIDVLVIEDDKEIIDILSEYLPKYGMKVIGYTNPLSALESFKIDNYDIVILDLSLPDMDGLEVCKIISQKYNIPIIISTARSDVSDRVKGLELGADDYLPKPYDIRELVARIQSLLRRVKGLKANPQSSFSINEENMTISKDAEALDMTLAEYEILKLFLDKKQMVLSREYIANNVNSVRWESTDKSIDVIISRIRHKIKDSTKQPKYIKSIRGAGYKFIGE</sequence>
<dbReference type="PANTHER" id="PTHR48111">
    <property type="entry name" value="REGULATOR OF RPOS"/>
    <property type="match status" value="1"/>
</dbReference>
<organism evidence="10 11">
    <name type="scientific">Sulfurimonas gotlandica (strain DSM 19862 / JCM 16533 / GD1)</name>
    <dbReference type="NCBI Taxonomy" id="929558"/>
    <lineage>
        <taxon>Bacteria</taxon>
        <taxon>Pseudomonadati</taxon>
        <taxon>Campylobacterota</taxon>
        <taxon>Epsilonproteobacteria</taxon>
        <taxon>Campylobacterales</taxon>
        <taxon>Sulfurimonadaceae</taxon>
        <taxon>Sulfurimonas</taxon>
    </lineage>
</organism>
<evidence type="ECO:0000256" key="2">
    <source>
        <dbReference type="ARBA" id="ARBA00023012"/>
    </source>
</evidence>
<evidence type="ECO:0000256" key="6">
    <source>
        <dbReference type="PROSITE-ProRule" id="PRU00169"/>
    </source>
</evidence>
<dbReference type="InterPro" id="IPR001789">
    <property type="entry name" value="Sig_transdc_resp-reg_receiver"/>
</dbReference>
<dbReference type="SUPFAM" id="SSF52172">
    <property type="entry name" value="CheY-like"/>
    <property type="match status" value="1"/>
</dbReference>
<gene>
    <name evidence="10" type="ORF">SMGD1_2221</name>
</gene>
<dbReference type="SMART" id="SM00862">
    <property type="entry name" value="Trans_reg_C"/>
    <property type="match status" value="1"/>
</dbReference>
<accession>H1FY48</accession>
<dbReference type="SMART" id="SM00448">
    <property type="entry name" value="REC"/>
    <property type="match status" value="1"/>
</dbReference>
<keyword evidence="11" id="KW-1185">Reference proteome</keyword>
<evidence type="ECO:0000259" key="8">
    <source>
        <dbReference type="PROSITE" id="PS50110"/>
    </source>
</evidence>
<dbReference type="GO" id="GO:0006355">
    <property type="term" value="P:regulation of DNA-templated transcription"/>
    <property type="evidence" value="ECO:0007669"/>
    <property type="project" value="InterPro"/>
</dbReference>
<dbReference type="RefSeq" id="WP_008341366.1">
    <property type="nucleotide sequence ID" value="NZ_AFRZ01000001.1"/>
</dbReference>
<dbReference type="Gene3D" id="6.10.250.690">
    <property type="match status" value="1"/>
</dbReference>
<dbReference type="PATRIC" id="fig|929558.5.peg.2212"/>
<proteinExistence type="predicted"/>
<dbReference type="Gene3D" id="1.10.10.10">
    <property type="entry name" value="Winged helix-like DNA-binding domain superfamily/Winged helix DNA-binding domain"/>
    <property type="match status" value="1"/>
</dbReference>
<evidence type="ECO:0000256" key="1">
    <source>
        <dbReference type="ARBA" id="ARBA00022553"/>
    </source>
</evidence>
<dbReference type="InterPro" id="IPR011006">
    <property type="entry name" value="CheY-like_superfamily"/>
</dbReference>